<dbReference type="EMBL" id="JAMYZZ010000181">
    <property type="protein sequence ID" value="MCP1260261.1"/>
    <property type="molecule type" value="Genomic_DNA"/>
</dbReference>
<dbReference type="RefSeq" id="WP_253544669.1">
    <property type="nucleotide sequence ID" value="NZ_JAMYZY010000078.1"/>
</dbReference>
<gene>
    <name evidence="1" type="ORF">NKW50_17080</name>
</gene>
<name>A0ABT1F4V5_9PROT</name>
<evidence type="ECO:0000313" key="1">
    <source>
        <dbReference type="EMBL" id="MCP1260261.1"/>
    </source>
</evidence>
<keyword evidence="2" id="KW-1185">Reference proteome</keyword>
<evidence type="ECO:0000313" key="2">
    <source>
        <dbReference type="Proteomes" id="UP001523528"/>
    </source>
</evidence>
<accession>A0ABT1F4V5</accession>
<proteinExistence type="predicted"/>
<comment type="caution">
    <text evidence="1">The sequence shown here is derived from an EMBL/GenBank/DDBJ whole genome shotgun (WGS) entry which is preliminary data.</text>
</comment>
<dbReference type="Proteomes" id="UP001523528">
    <property type="component" value="Unassembled WGS sequence"/>
</dbReference>
<evidence type="ECO:0008006" key="3">
    <source>
        <dbReference type="Google" id="ProtNLM"/>
    </source>
</evidence>
<organism evidence="1 2">
    <name type="scientific">Acetobacter lambici</name>
    <dbReference type="NCBI Taxonomy" id="1332824"/>
    <lineage>
        <taxon>Bacteria</taxon>
        <taxon>Pseudomonadati</taxon>
        <taxon>Pseudomonadota</taxon>
        <taxon>Alphaproteobacteria</taxon>
        <taxon>Acetobacterales</taxon>
        <taxon>Acetobacteraceae</taxon>
        <taxon>Acetobacter</taxon>
    </lineage>
</organism>
<sequence>MKEIIPEYGAVLCCFRRNGMMVCLNLIAFWAEDTARFALRSAWNSTGLEGSVSG</sequence>
<protein>
    <recommendedName>
        <fullName evidence="3">Transposase</fullName>
    </recommendedName>
</protein>
<reference evidence="1 2" key="1">
    <citation type="submission" date="2022-06" db="EMBL/GenBank/DDBJ databases">
        <title>Acetobacer genomes from food samples.</title>
        <authorList>
            <person name="Sombolestani A."/>
        </authorList>
    </citation>
    <scope>NUCLEOTIDE SEQUENCE [LARGE SCALE GENOMIC DNA]</scope>
    <source>
        <strain evidence="1 2">R-83285</strain>
    </source>
</reference>